<dbReference type="InterPro" id="IPR051238">
    <property type="entry name" value="GDSL_esterase/lipase"/>
</dbReference>
<evidence type="ECO:0000256" key="3">
    <source>
        <dbReference type="ARBA" id="ARBA00022525"/>
    </source>
</evidence>
<dbReference type="InterPro" id="IPR001087">
    <property type="entry name" value="GDSL"/>
</dbReference>
<dbReference type="GO" id="GO:0016042">
    <property type="term" value="P:lipid catabolic process"/>
    <property type="evidence" value="ECO:0007669"/>
    <property type="project" value="UniProtKB-KW"/>
</dbReference>
<evidence type="ECO:0000313" key="9">
    <source>
        <dbReference type="Proteomes" id="UP001154282"/>
    </source>
</evidence>
<organism evidence="8 9">
    <name type="scientific">Linum tenue</name>
    <dbReference type="NCBI Taxonomy" id="586396"/>
    <lineage>
        <taxon>Eukaryota</taxon>
        <taxon>Viridiplantae</taxon>
        <taxon>Streptophyta</taxon>
        <taxon>Embryophyta</taxon>
        <taxon>Tracheophyta</taxon>
        <taxon>Spermatophyta</taxon>
        <taxon>Magnoliopsida</taxon>
        <taxon>eudicotyledons</taxon>
        <taxon>Gunneridae</taxon>
        <taxon>Pentapetalae</taxon>
        <taxon>rosids</taxon>
        <taxon>fabids</taxon>
        <taxon>Malpighiales</taxon>
        <taxon>Linaceae</taxon>
        <taxon>Linum</taxon>
    </lineage>
</organism>
<evidence type="ECO:0000256" key="7">
    <source>
        <dbReference type="ARBA" id="ARBA00023098"/>
    </source>
</evidence>
<comment type="similarity">
    <text evidence="2">Belongs to the 'GDSL' lipolytic enzyme family.</text>
</comment>
<dbReference type="GO" id="GO:0005576">
    <property type="term" value="C:extracellular region"/>
    <property type="evidence" value="ECO:0007669"/>
    <property type="project" value="UniProtKB-SubCell"/>
</dbReference>
<keyword evidence="3" id="KW-0964">Secreted</keyword>
<dbReference type="SUPFAM" id="SSF52266">
    <property type="entry name" value="SGNH hydrolase"/>
    <property type="match status" value="1"/>
</dbReference>
<dbReference type="CDD" id="cd01837">
    <property type="entry name" value="SGNH_plant_lipase_like"/>
    <property type="match status" value="1"/>
</dbReference>
<evidence type="ECO:0000256" key="5">
    <source>
        <dbReference type="ARBA" id="ARBA00022801"/>
    </source>
</evidence>
<evidence type="ECO:0000256" key="1">
    <source>
        <dbReference type="ARBA" id="ARBA00004613"/>
    </source>
</evidence>
<keyword evidence="7" id="KW-0443">Lipid metabolism</keyword>
<evidence type="ECO:0008006" key="10">
    <source>
        <dbReference type="Google" id="ProtNLM"/>
    </source>
</evidence>
<dbReference type="Pfam" id="PF00657">
    <property type="entry name" value="Lipase_GDSL"/>
    <property type="match status" value="1"/>
</dbReference>
<comment type="subcellular location">
    <subcellularLocation>
        <location evidence="1">Secreted</location>
    </subcellularLocation>
</comment>
<accession>A0AAV0PZ25</accession>
<dbReference type="Gene3D" id="3.40.50.1110">
    <property type="entry name" value="SGNH hydrolase"/>
    <property type="match status" value="1"/>
</dbReference>
<keyword evidence="6" id="KW-0442">Lipid degradation</keyword>
<dbReference type="InterPro" id="IPR035669">
    <property type="entry name" value="SGNH_plant_lipase-like"/>
</dbReference>
<dbReference type="GO" id="GO:0016788">
    <property type="term" value="F:hydrolase activity, acting on ester bonds"/>
    <property type="evidence" value="ECO:0007669"/>
    <property type="project" value="InterPro"/>
</dbReference>
<dbReference type="InterPro" id="IPR036514">
    <property type="entry name" value="SGNH_hydro_sf"/>
</dbReference>
<keyword evidence="5" id="KW-0378">Hydrolase</keyword>
<reference evidence="8" key="1">
    <citation type="submission" date="2022-08" db="EMBL/GenBank/DDBJ databases">
        <authorList>
            <person name="Gutierrez-Valencia J."/>
        </authorList>
    </citation>
    <scope>NUCLEOTIDE SEQUENCE</scope>
</reference>
<comment type="caution">
    <text evidence="8">The sequence shown here is derived from an EMBL/GenBank/DDBJ whole genome shotgun (WGS) entry which is preliminary data.</text>
</comment>
<protein>
    <recommendedName>
        <fullName evidence="10">GDSL esterase/lipase</fullName>
    </recommendedName>
</protein>
<dbReference type="PANTHER" id="PTHR45650:SF3">
    <property type="entry name" value="OS01G0748500 PROTEIN"/>
    <property type="match status" value="1"/>
</dbReference>
<sequence length="405" mass="43389">MLPLVSVLLEMVSRRVWVAAAAATALMVMARLSSFADGEKAVPCYYIFGDSLADSGNNNMLQTVAKVDYSPYGVDFPRGPTGRFTNGRNIVDFFGPTANLSFTFFASPAEYLGFECPIPPFATATDVDTLTGVNYASGSAGILQQTGAQLGQRIPLDVQLDNHGVSVSALAKITGAAAASRHLGQCLYTLGAGNNDFLNNYFRPEFYPTSRTYTVKRFTALLANRYAQQLQRLYGLGARKIGVFALGQIGCVPFAIRRYGNNGSASGCAEALNDAAALFNVRLKSAINRLQAKLTDAQFVYIGSGSDMLMMVRQKNSTTVTELKALEVVDCACCTVEVSSGQCVPDKAPCPDRSSYVFWDWFHPTEALNSVTAAAAFEAVRPLVAHSSSVGESSMLRLAAAVQAM</sequence>
<evidence type="ECO:0000256" key="4">
    <source>
        <dbReference type="ARBA" id="ARBA00022729"/>
    </source>
</evidence>
<keyword evidence="9" id="KW-1185">Reference proteome</keyword>
<evidence type="ECO:0000313" key="8">
    <source>
        <dbReference type="EMBL" id="CAI0475406.1"/>
    </source>
</evidence>
<evidence type="ECO:0000256" key="6">
    <source>
        <dbReference type="ARBA" id="ARBA00022963"/>
    </source>
</evidence>
<keyword evidence="4" id="KW-0732">Signal</keyword>
<gene>
    <name evidence="8" type="ORF">LITE_LOCUS40394</name>
</gene>
<dbReference type="AlphaFoldDB" id="A0AAV0PZ25"/>
<name>A0AAV0PZ25_9ROSI</name>
<dbReference type="PANTHER" id="PTHR45650">
    <property type="entry name" value="GDSL-LIKE LIPASE/ACYLHYDROLASE-RELATED"/>
    <property type="match status" value="1"/>
</dbReference>
<dbReference type="EMBL" id="CAMGYJ010000009">
    <property type="protein sequence ID" value="CAI0475406.1"/>
    <property type="molecule type" value="Genomic_DNA"/>
</dbReference>
<dbReference type="Proteomes" id="UP001154282">
    <property type="component" value="Unassembled WGS sequence"/>
</dbReference>
<evidence type="ECO:0000256" key="2">
    <source>
        <dbReference type="ARBA" id="ARBA00008668"/>
    </source>
</evidence>
<proteinExistence type="inferred from homology"/>